<gene>
    <name evidence="5" type="ORF">JT362_07635</name>
</gene>
<dbReference type="InterPro" id="IPR011711">
    <property type="entry name" value="GntR_C"/>
</dbReference>
<dbReference type="InterPro" id="IPR036388">
    <property type="entry name" value="WH-like_DNA-bd_sf"/>
</dbReference>
<evidence type="ECO:0000313" key="5">
    <source>
        <dbReference type="EMBL" id="MCT2582986.1"/>
    </source>
</evidence>
<name>A0ABT2J5N0_9PSEU</name>
<dbReference type="SUPFAM" id="SSF48008">
    <property type="entry name" value="GntR ligand-binding domain-like"/>
    <property type="match status" value="1"/>
</dbReference>
<dbReference type="PANTHER" id="PTHR43537:SF44">
    <property type="entry name" value="GNTR FAMILY REGULATORY PROTEIN"/>
    <property type="match status" value="1"/>
</dbReference>
<accession>A0ABT2J5N0</accession>
<evidence type="ECO:0000256" key="1">
    <source>
        <dbReference type="ARBA" id="ARBA00023015"/>
    </source>
</evidence>
<keyword evidence="3" id="KW-0804">Transcription</keyword>
<dbReference type="Gene3D" id="1.20.120.530">
    <property type="entry name" value="GntR ligand-binding domain-like"/>
    <property type="match status" value="1"/>
</dbReference>
<evidence type="ECO:0000256" key="2">
    <source>
        <dbReference type="ARBA" id="ARBA00023125"/>
    </source>
</evidence>
<dbReference type="PROSITE" id="PS50949">
    <property type="entry name" value="HTH_GNTR"/>
    <property type="match status" value="1"/>
</dbReference>
<reference evidence="5 6" key="1">
    <citation type="submission" date="2021-02" db="EMBL/GenBank/DDBJ databases">
        <title>Actinophytocola xerophila sp. nov., isolated from soil of cotton cropping field.</title>
        <authorList>
            <person name="Huang R."/>
            <person name="Chen X."/>
            <person name="Ge X."/>
            <person name="Liu W."/>
        </authorList>
    </citation>
    <scope>NUCLEOTIDE SEQUENCE [LARGE SCALE GENOMIC DNA]</scope>
    <source>
        <strain evidence="5 6">S1-96</strain>
    </source>
</reference>
<feature type="domain" description="HTH gntR-type" evidence="4">
    <location>
        <begin position="7"/>
        <end position="74"/>
    </location>
</feature>
<sequence length="238" mass="25545">MNGYTGRGLHGQVVNELGARIVSGRLGHEESIDLGRLEVELDISRTMLREALKVLAAKGLIDARQKRGTYVLPRSRWHLLDADVLRWQFSARPTGELLGQLAEVRAIVEPAGARLAAQRRDEQDLAALTAALAAMAASTSDTAAAVDADLRFHRALLAASHNELLERMAAMIEVGLAARDALVHDGHGAPVEGPVPAHQAVFDAVHAGDPDAAEAAMRALLDQAERDTELLRRAEETG</sequence>
<dbReference type="Pfam" id="PF07729">
    <property type="entry name" value="FCD"/>
    <property type="match status" value="1"/>
</dbReference>
<dbReference type="InterPro" id="IPR008920">
    <property type="entry name" value="TF_FadR/GntR_C"/>
</dbReference>
<dbReference type="PANTHER" id="PTHR43537">
    <property type="entry name" value="TRANSCRIPTIONAL REGULATOR, GNTR FAMILY"/>
    <property type="match status" value="1"/>
</dbReference>
<dbReference type="InterPro" id="IPR000524">
    <property type="entry name" value="Tscrpt_reg_HTH_GntR"/>
</dbReference>
<dbReference type="RefSeq" id="WP_260190322.1">
    <property type="nucleotide sequence ID" value="NZ_JAFFZE010000006.1"/>
</dbReference>
<keyword evidence="6" id="KW-1185">Reference proteome</keyword>
<dbReference type="SMART" id="SM00345">
    <property type="entry name" value="HTH_GNTR"/>
    <property type="match status" value="1"/>
</dbReference>
<dbReference type="Proteomes" id="UP001156441">
    <property type="component" value="Unassembled WGS sequence"/>
</dbReference>
<dbReference type="Pfam" id="PF00392">
    <property type="entry name" value="GntR"/>
    <property type="match status" value="1"/>
</dbReference>
<evidence type="ECO:0000313" key="6">
    <source>
        <dbReference type="Proteomes" id="UP001156441"/>
    </source>
</evidence>
<keyword evidence="1" id="KW-0805">Transcription regulation</keyword>
<dbReference type="Gene3D" id="1.10.10.10">
    <property type="entry name" value="Winged helix-like DNA-binding domain superfamily/Winged helix DNA-binding domain"/>
    <property type="match status" value="1"/>
</dbReference>
<dbReference type="SMART" id="SM00895">
    <property type="entry name" value="FCD"/>
    <property type="match status" value="1"/>
</dbReference>
<dbReference type="SUPFAM" id="SSF46785">
    <property type="entry name" value="Winged helix' DNA-binding domain"/>
    <property type="match status" value="1"/>
</dbReference>
<comment type="caution">
    <text evidence="5">The sequence shown here is derived from an EMBL/GenBank/DDBJ whole genome shotgun (WGS) entry which is preliminary data.</text>
</comment>
<protein>
    <submittedName>
        <fullName evidence="5">FadR family transcriptional regulator</fullName>
    </submittedName>
</protein>
<evidence type="ECO:0000256" key="3">
    <source>
        <dbReference type="ARBA" id="ARBA00023163"/>
    </source>
</evidence>
<proteinExistence type="predicted"/>
<dbReference type="InterPro" id="IPR036390">
    <property type="entry name" value="WH_DNA-bd_sf"/>
</dbReference>
<keyword evidence="2" id="KW-0238">DNA-binding</keyword>
<dbReference type="EMBL" id="JAFFZE010000006">
    <property type="protein sequence ID" value="MCT2582986.1"/>
    <property type="molecule type" value="Genomic_DNA"/>
</dbReference>
<evidence type="ECO:0000259" key="4">
    <source>
        <dbReference type="PROSITE" id="PS50949"/>
    </source>
</evidence>
<organism evidence="5 6">
    <name type="scientific">Actinophytocola gossypii</name>
    <dbReference type="NCBI Taxonomy" id="2812003"/>
    <lineage>
        <taxon>Bacteria</taxon>
        <taxon>Bacillati</taxon>
        <taxon>Actinomycetota</taxon>
        <taxon>Actinomycetes</taxon>
        <taxon>Pseudonocardiales</taxon>
        <taxon>Pseudonocardiaceae</taxon>
    </lineage>
</organism>